<evidence type="ECO:0000313" key="2">
    <source>
        <dbReference type="EMBL" id="CUU56837.1"/>
    </source>
</evidence>
<accession>A0A0S4QMH0</accession>
<dbReference type="EMBL" id="FAOZ01000009">
    <property type="protein sequence ID" value="CUU56837.1"/>
    <property type="molecule type" value="Genomic_DNA"/>
</dbReference>
<keyword evidence="1" id="KW-0472">Membrane</keyword>
<dbReference type="AlphaFoldDB" id="A0A0S4QMH0"/>
<organism evidence="2 3">
    <name type="scientific">Parafrankia irregularis</name>
    <dbReference type="NCBI Taxonomy" id="795642"/>
    <lineage>
        <taxon>Bacteria</taxon>
        <taxon>Bacillati</taxon>
        <taxon>Actinomycetota</taxon>
        <taxon>Actinomycetes</taxon>
        <taxon>Frankiales</taxon>
        <taxon>Frankiaceae</taxon>
        <taxon>Parafrankia</taxon>
    </lineage>
</organism>
<feature type="transmembrane region" description="Helical" evidence="1">
    <location>
        <begin position="6"/>
        <end position="26"/>
    </location>
</feature>
<feature type="transmembrane region" description="Helical" evidence="1">
    <location>
        <begin position="33"/>
        <end position="55"/>
    </location>
</feature>
<keyword evidence="1" id="KW-1133">Transmembrane helix</keyword>
<gene>
    <name evidence="2" type="ORF">Ga0074812_10957</name>
</gene>
<protein>
    <recommendedName>
        <fullName evidence="4">Zn-dependent protease with chaperone function</fullName>
    </recommendedName>
</protein>
<keyword evidence="3" id="KW-1185">Reference proteome</keyword>
<evidence type="ECO:0000256" key="1">
    <source>
        <dbReference type="SAM" id="Phobius"/>
    </source>
</evidence>
<evidence type="ECO:0008006" key="4">
    <source>
        <dbReference type="Google" id="ProtNLM"/>
    </source>
</evidence>
<evidence type="ECO:0000313" key="3">
    <source>
        <dbReference type="Proteomes" id="UP000198802"/>
    </source>
</evidence>
<dbReference type="Proteomes" id="UP000198802">
    <property type="component" value="Unassembled WGS sequence"/>
</dbReference>
<sequence length="496" mass="52477">MFGWAAILWLFSAIAQVLLDLLFIVLTLMIRDVFLGIAVAASVLIAVLVPVVGFLRPPGRAVSTEDEPELTALVRRAAGQMGFEAPLAIRLTPIPVVWVRRGLGGWSPTLFVGWPLVRGLTEPQLTAVVAREIARHQVTGRRHDLLDASRHRAARALTSRIPPRRAAAAALLRASSEYRWPVEAAADARAAEALGVAALGAALTRATLVAGAFDHLGGRWVAVLAPRSRFPGDLFEALEEALDDPHVVRQLWAAIATDGAADPWLTSPWPPLPPRLAALGEAAGLSGGDVAPALGASGGDPVHVHQAGELDRWAPRELFTRSMNDVPRPLRVLDDPAEVLMPIDEARTTLRRATRRDTVPEAVAAAVDALEPASMQRRTGAAGAGTDEGTDWRDLARRIDSSVSTITWPGRDAVARAVLAGCLGQVISADLLDAGWTSASRWTTAVLVAPDGRTVDLRELIDQAMETGDATPIRTLVAAGVSAASPGVKATPGAEV</sequence>
<reference evidence="3" key="1">
    <citation type="submission" date="2015-11" db="EMBL/GenBank/DDBJ databases">
        <authorList>
            <person name="Varghese N."/>
        </authorList>
    </citation>
    <scope>NUCLEOTIDE SEQUENCE [LARGE SCALE GENOMIC DNA]</scope>
    <source>
        <strain evidence="3">DSM 45899</strain>
    </source>
</reference>
<name>A0A0S4QMH0_9ACTN</name>
<keyword evidence="1" id="KW-0812">Transmembrane</keyword>
<proteinExistence type="predicted"/>